<organism evidence="2 3">
    <name type="scientific">Novymonas esmeraldas</name>
    <dbReference type="NCBI Taxonomy" id="1808958"/>
    <lineage>
        <taxon>Eukaryota</taxon>
        <taxon>Discoba</taxon>
        <taxon>Euglenozoa</taxon>
        <taxon>Kinetoplastea</taxon>
        <taxon>Metakinetoplastina</taxon>
        <taxon>Trypanosomatida</taxon>
        <taxon>Trypanosomatidae</taxon>
        <taxon>Novymonas</taxon>
    </lineage>
</organism>
<protein>
    <submittedName>
        <fullName evidence="2">Uncharacterized protein</fullName>
    </submittedName>
</protein>
<dbReference type="EMBL" id="JAECZO010000063">
    <property type="protein sequence ID" value="KAK7195854.1"/>
    <property type="molecule type" value="Genomic_DNA"/>
</dbReference>
<comment type="caution">
    <text evidence="2">The sequence shown here is derived from an EMBL/GenBank/DDBJ whole genome shotgun (WGS) entry which is preliminary data.</text>
</comment>
<feature type="region of interest" description="Disordered" evidence="1">
    <location>
        <begin position="1"/>
        <end position="31"/>
    </location>
</feature>
<reference evidence="2 3" key="1">
    <citation type="journal article" date="2021" name="MBio">
        <title>A New Model Trypanosomatid, Novymonas esmeraldas: Genomic Perception of Its 'Candidatus Pandoraea novymonadis' Endosymbiont.</title>
        <authorList>
            <person name="Zakharova A."/>
            <person name="Saura A."/>
            <person name="Butenko A."/>
            <person name="Podesvova L."/>
            <person name="Warmusova S."/>
            <person name="Kostygov A.Y."/>
            <person name="Nenarokova A."/>
            <person name="Lukes J."/>
            <person name="Opperdoes F.R."/>
            <person name="Yurchenko V."/>
        </authorList>
    </citation>
    <scope>NUCLEOTIDE SEQUENCE [LARGE SCALE GENOMIC DNA]</scope>
    <source>
        <strain evidence="2 3">E262AT.01</strain>
    </source>
</reference>
<feature type="region of interest" description="Disordered" evidence="1">
    <location>
        <begin position="84"/>
        <end position="134"/>
    </location>
</feature>
<feature type="compositionally biased region" description="Polar residues" evidence="1">
    <location>
        <begin position="1"/>
        <end position="12"/>
    </location>
</feature>
<feature type="region of interest" description="Disordered" evidence="1">
    <location>
        <begin position="217"/>
        <end position="267"/>
    </location>
</feature>
<name>A0AAW0ERS8_9TRYP</name>
<accession>A0AAW0ERS8</accession>
<dbReference type="Proteomes" id="UP001430356">
    <property type="component" value="Unassembled WGS sequence"/>
</dbReference>
<evidence type="ECO:0000256" key="1">
    <source>
        <dbReference type="SAM" id="MobiDB-lite"/>
    </source>
</evidence>
<dbReference type="AlphaFoldDB" id="A0AAW0ERS8"/>
<evidence type="ECO:0000313" key="2">
    <source>
        <dbReference type="EMBL" id="KAK7195854.1"/>
    </source>
</evidence>
<proteinExistence type="predicted"/>
<feature type="compositionally biased region" description="Low complexity" evidence="1">
    <location>
        <begin position="221"/>
        <end position="232"/>
    </location>
</feature>
<sequence length="298" mass="31477">MAWEAETQQQRRQWGHVPDSPGPHTAEHGTALSHTCPLAATANTPALLRSQTHHGAAPSRTPPASTSLAAHSAMAAVARLKARYTPPHYSPPPALQRSRLTTERAAGVAGGAPSRRPPEGPASLTQSTPWSRPAVDTAAPASWTESCRTLVALQERQLLCWQQLTETQQLMVHHIQRLREEVQHVHEVLQHRLGNCTTAAEATDSTATDFRKRRRVDSAADHGAAAAQQSAAPPTTRLLGESTASTPAPVHDASAGAEVAKPPTSPLTPCATVGDTGGTAHTLVSTDAADCEADIFLL</sequence>
<evidence type="ECO:0000313" key="3">
    <source>
        <dbReference type="Proteomes" id="UP001430356"/>
    </source>
</evidence>
<gene>
    <name evidence="2" type="ORF">NESM_000516800</name>
</gene>
<keyword evidence="3" id="KW-1185">Reference proteome</keyword>